<dbReference type="EMBL" id="CP120627">
    <property type="protein sequence ID" value="WEW56432.1"/>
    <property type="molecule type" value="Genomic_DNA"/>
</dbReference>
<keyword evidence="3" id="KW-0378">Hydrolase</keyword>
<evidence type="ECO:0000259" key="2">
    <source>
        <dbReference type="Pfam" id="PF01636"/>
    </source>
</evidence>
<dbReference type="PANTHER" id="PTHR21310:SF58">
    <property type="entry name" value="AMINOGLYCOSIDE PHOSPHOTRANSFERASE DOMAIN-CONTAINING PROTEIN"/>
    <property type="match status" value="1"/>
</dbReference>
<dbReference type="InterPro" id="IPR011009">
    <property type="entry name" value="Kinase-like_dom_sf"/>
</dbReference>
<feature type="region of interest" description="Disordered" evidence="1">
    <location>
        <begin position="55"/>
        <end position="85"/>
    </location>
</feature>
<keyword evidence="4" id="KW-1185">Reference proteome</keyword>
<evidence type="ECO:0000313" key="4">
    <source>
        <dbReference type="Proteomes" id="UP001219355"/>
    </source>
</evidence>
<organism evidence="3 4">
    <name type="scientific">Emydomyces testavorans</name>
    <dbReference type="NCBI Taxonomy" id="2070801"/>
    <lineage>
        <taxon>Eukaryota</taxon>
        <taxon>Fungi</taxon>
        <taxon>Dikarya</taxon>
        <taxon>Ascomycota</taxon>
        <taxon>Pezizomycotina</taxon>
        <taxon>Eurotiomycetes</taxon>
        <taxon>Eurotiomycetidae</taxon>
        <taxon>Onygenales</taxon>
        <taxon>Nannizziopsiaceae</taxon>
        <taxon>Emydomyces</taxon>
    </lineage>
</organism>
<protein>
    <submittedName>
        <fullName evidence="3">Phosphotransferase</fullName>
        <ecNumber evidence="3">3.2.1.99</ecNumber>
    </submittedName>
</protein>
<dbReference type="AlphaFoldDB" id="A0AAF0DDF8"/>
<reference evidence="3" key="1">
    <citation type="submission" date="2023-03" db="EMBL/GenBank/DDBJ databases">
        <title>Emydomyces testavorans Genome Sequence.</title>
        <authorList>
            <person name="Hoyer L."/>
        </authorList>
    </citation>
    <scope>NUCLEOTIDE SEQUENCE</scope>
    <source>
        <strain evidence="3">16-2883</strain>
    </source>
</reference>
<name>A0AAF0DDF8_9EURO</name>
<dbReference type="GO" id="GO:0046558">
    <property type="term" value="F:arabinan endo-1,5-alpha-L-arabinosidase activity"/>
    <property type="evidence" value="ECO:0007669"/>
    <property type="project" value="UniProtKB-EC"/>
</dbReference>
<gene>
    <name evidence="3" type="ORF">PRK78_001875</name>
</gene>
<proteinExistence type="predicted"/>
<evidence type="ECO:0000313" key="3">
    <source>
        <dbReference type="EMBL" id="WEW56432.1"/>
    </source>
</evidence>
<keyword evidence="3" id="KW-0326">Glycosidase</keyword>
<sequence length="374" mass="42367">MTRKQRHEELNIALPDDVLQSKAARFNLHTLKRLKAALEIDPTVDLTTKFPSDYSNRLSEMQSSSQLPATSLASQTTPSNDPLPEDDIRVFLQLSDPVGVVFPLSESLRKLLPDDTSTRMSRAMVRLMQRSEGIWESPFSRKRMVYRCDTNMAVKAIKNAEDYTEYTTLQYLETHKPTVPAPRPLGLLCMNGVSLIFMTYISAPTLSKIWSQLDFAQKASIRDQLEGILTDLRSLACPEGTPFGGVAGEGCKDARRHPRRHDKPILPANAFENFLRSDRHFGSDIYAEVLRRLSPLHQLSPPTSVRCVFTHGDLRPDNITVEITDGGRCRITSLLDWEYSGFYSEYYESVKITNCLKHFALLHDPNRIPSTYTS</sequence>
<dbReference type="SUPFAM" id="SSF56112">
    <property type="entry name" value="Protein kinase-like (PK-like)"/>
    <property type="match status" value="1"/>
</dbReference>
<accession>A0AAF0DDF8</accession>
<feature type="domain" description="Aminoglycoside phosphotransferase" evidence="2">
    <location>
        <begin position="165"/>
        <end position="343"/>
    </location>
</feature>
<dbReference type="InterPro" id="IPR051678">
    <property type="entry name" value="AGP_Transferase"/>
</dbReference>
<dbReference type="PANTHER" id="PTHR21310">
    <property type="entry name" value="AMINOGLYCOSIDE PHOSPHOTRANSFERASE-RELATED-RELATED"/>
    <property type="match status" value="1"/>
</dbReference>
<evidence type="ECO:0000256" key="1">
    <source>
        <dbReference type="SAM" id="MobiDB-lite"/>
    </source>
</evidence>
<feature type="compositionally biased region" description="Polar residues" evidence="1">
    <location>
        <begin position="55"/>
        <end position="80"/>
    </location>
</feature>
<dbReference type="InterPro" id="IPR002575">
    <property type="entry name" value="Aminoglycoside_PTrfase"/>
</dbReference>
<dbReference type="EC" id="3.2.1.99" evidence="3"/>
<dbReference type="Pfam" id="PF01636">
    <property type="entry name" value="APH"/>
    <property type="match status" value="1"/>
</dbReference>
<dbReference type="Gene3D" id="3.90.1200.10">
    <property type="match status" value="1"/>
</dbReference>
<dbReference type="Proteomes" id="UP001219355">
    <property type="component" value="Chromosome 1"/>
</dbReference>